<dbReference type="EMBL" id="CP020465">
    <property type="protein sequence ID" value="ASP46684.1"/>
    <property type="molecule type" value="Genomic_DNA"/>
</dbReference>
<sequence>MGLMRTKIQITSVDVGTFGGAIFRGLDIKTNRKIKCIASYKILTRTPEFGEFWYVEGSIITHPKYGDQLRLSKCSITDLPSPRYLSSLLIRHPQFRGFGLGKAKVDTLIEKVGSELLLIELLDQGKYLYLADYVAEPICKVLCERWQPLQNEMALARFLTEHEFSSIITKQITRICRDNAVEKLESNPYALLAFAPTSPKLWRTVETISLKLGFRRDSQERLVGAIEHTLYTALRSGDTALPGDELLARAYKLLGSKTNAKNGIEAACKVRAICSFKTESNDIMFQTIGAALIEANVEEIVSELANSPLQADFTFQQLPELIDKYNSTFHSEQGYTLTEEQQAAVRMVFEERISVVTGFGGTGKTTILKAVADVAELLGLKIYLMALAGKAKDRIEQATGLDDSCYTIHGFVKAVKEKSDSVDLNGTPIIVIDEASMVDIALANRLLNQIKNKNYHIVLVGDPAQLSPVGFGIFFHALVDKIKTIKLTKVHRQTAQSPVHQMAMKIREGTNYPLPLWNGESEGVYFLSCQADQKDIINVINRIMPHQRCQIITPHSSYLAADNTHSINKAMQFLLNASSTDVESGGVGYDNYTPHFRIADTYLLENDPIIVTNNNYEKGLYNGNTGIVEEIVNNEGMMFARISVGSKVYLLTKDDCFELGIELAYATTIHKSQGSEYDSVIVCCAVPSKLLERSMVYTALTRSKKLTIFIGSLEVLNKAISGLPRAETINYGFQPKLKVV</sequence>
<dbReference type="KEGG" id="cber:B5D82_02130"/>
<keyword evidence="6" id="KW-1185">Reference proteome</keyword>
<dbReference type="InterPro" id="IPR050534">
    <property type="entry name" value="Coronavir_polyprotein_1ab"/>
</dbReference>
<dbReference type="InterPro" id="IPR029493">
    <property type="entry name" value="RecD2-like_HHH"/>
</dbReference>
<dbReference type="AlphaFoldDB" id="A0A222G5Q3"/>
<evidence type="ECO:0000256" key="2">
    <source>
        <dbReference type="ARBA" id="ARBA00022840"/>
    </source>
</evidence>
<dbReference type="Pfam" id="PF13604">
    <property type="entry name" value="AAA_30"/>
    <property type="match status" value="1"/>
</dbReference>
<dbReference type="PANTHER" id="PTHR43788:SF6">
    <property type="entry name" value="DNA HELICASE B"/>
    <property type="match status" value="1"/>
</dbReference>
<dbReference type="OrthoDB" id="9803432at2"/>
<dbReference type="InterPro" id="IPR027417">
    <property type="entry name" value="P-loop_NTPase"/>
</dbReference>
<evidence type="ECO:0000259" key="3">
    <source>
        <dbReference type="Pfam" id="PF13538"/>
    </source>
</evidence>
<dbReference type="CDD" id="cd18809">
    <property type="entry name" value="SF1_C_RecD"/>
    <property type="match status" value="1"/>
</dbReference>
<dbReference type="Pfam" id="PF14490">
    <property type="entry name" value="HHH_RecD2"/>
    <property type="match status" value="1"/>
</dbReference>
<proteinExistence type="predicted"/>
<dbReference type="SUPFAM" id="SSF52540">
    <property type="entry name" value="P-loop containing nucleoside triphosphate hydrolases"/>
    <property type="match status" value="2"/>
</dbReference>
<evidence type="ECO:0000313" key="6">
    <source>
        <dbReference type="Proteomes" id="UP000202259"/>
    </source>
</evidence>
<dbReference type="InterPro" id="IPR027785">
    <property type="entry name" value="UvrD-like_helicase_C"/>
</dbReference>
<dbReference type="Gene3D" id="1.10.10.2220">
    <property type="match status" value="1"/>
</dbReference>
<reference evidence="5 6" key="1">
    <citation type="submission" date="2017-08" db="EMBL/GenBank/DDBJ databases">
        <title>Complete genome of Colwellia sp. NB097-1, a psychrophile bacterium ioslated from Bering Sea.</title>
        <authorList>
            <person name="Chen X."/>
        </authorList>
    </citation>
    <scope>NUCLEOTIDE SEQUENCE [LARGE SCALE GENOMIC DNA]</scope>
    <source>
        <strain evidence="5 6">NB097-1</strain>
    </source>
</reference>
<dbReference type="PANTHER" id="PTHR43788">
    <property type="entry name" value="DNA2/NAM7 HELICASE FAMILY MEMBER"/>
    <property type="match status" value="1"/>
</dbReference>
<dbReference type="RefSeq" id="WP_081148848.1">
    <property type="nucleotide sequence ID" value="NZ_CP020465.1"/>
</dbReference>
<dbReference type="GO" id="GO:0009338">
    <property type="term" value="C:exodeoxyribonuclease V complex"/>
    <property type="evidence" value="ECO:0007669"/>
    <property type="project" value="TreeGrafter"/>
</dbReference>
<dbReference type="GO" id="GO:0005524">
    <property type="term" value="F:ATP binding"/>
    <property type="evidence" value="ECO:0007669"/>
    <property type="project" value="UniProtKB-KW"/>
</dbReference>
<keyword evidence="1" id="KW-0547">Nucleotide-binding</keyword>
<evidence type="ECO:0000256" key="1">
    <source>
        <dbReference type="ARBA" id="ARBA00022741"/>
    </source>
</evidence>
<accession>A0A222G5Q3</accession>
<dbReference type="Proteomes" id="UP000202259">
    <property type="component" value="Chromosome"/>
</dbReference>
<dbReference type="Gene3D" id="2.30.30.940">
    <property type="match status" value="1"/>
</dbReference>
<keyword evidence="2" id="KW-0067">ATP-binding</keyword>
<evidence type="ECO:0000313" key="5">
    <source>
        <dbReference type="EMBL" id="ASP46684.1"/>
    </source>
</evidence>
<dbReference type="GO" id="GO:0017116">
    <property type="term" value="F:single-stranded DNA helicase activity"/>
    <property type="evidence" value="ECO:0007669"/>
    <property type="project" value="TreeGrafter"/>
</dbReference>
<feature type="domain" description="UvrD-like helicase C-terminal" evidence="3">
    <location>
        <begin position="663"/>
        <end position="708"/>
    </location>
</feature>
<name>A0A222G5Q3_9GAMM</name>
<gene>
    <name evidence="5" type="ORF">B5D82_02130</name>
</gene>
<protein>
    <submittedName>
        <fullName evidence="5">Uncharacterized protein</fullName>
    </submittedName>
</protein>
<organism evidence="5 6">
    <name type="scientific">Cognaticolwellia beringensis</name>
    <dbReference type="NCBI Taxonomy" id="1967665"/>
    <lineage>
        <taxon>Bacteria</taxon>
        <taxon>Pseudomonadati</taxon>
        <taxon>Pseudomonadota</taxon>
        <taxon>Gammaproteobacteria</taxon>
        <taxon>Alteromonadales</taxon>
        <taxon>Colwelliaceae</taxon>
        <taxon>Cognaticolwellia</taxon>
    </lineage>
</organism>
<feature type="domain" description="ATP-dependent RecD2 DNA helicase-like helix-hairpin-helix" evidence="4">
    <location>
        <begin position="155"/>
        <end position="239"/>
    </location>
</feature>
<evidence type="ECO:0000259" key="4">
    <source>
        <dbReference type="Pfam" id="PF14490"/>
    </source>
</evidence>
<dbReference type="GO" id="GO:0006310">
    <property type="term" value="P:DNA recombination"/>
    <property type="evidence" value="ECO:0007669"/>
    <property type="project" value="TreeGrafter"/>
</dbReference>
<dbReference type="Gene3D" id="3.40.50.300">
    <property type="entry name" value="P-loop containing nucleotide triphosphate hydrolases"/>
    <property type="match status" value="2"/>
</dbReference>
<dbReference type="Pfam" id="PF13538">
    <property type="entry name" value="UvrD_C_2"/>
    <property type="match status" value="1"/>
</dbReference>
<dbReference type="CDD" id="cd17933">
    <property type="entry name" value="DEXSc_RecD-like"/>
    <property type="match status" value="1"/>
</dbReference>